<sequence length="72" mass="7929">MSATDRFGFAVAVLFLWILAVGLAGIALQSFEGVPSRYSFTHTISLMVLGGVLYLLSLTFVNYYGGIEFRLF</sequence>
<feature type="transmembrane region" description="Helical" evidence="1">
    <location>
        <begin position="7"/>
        <end position="28"/>
    </location>
</feature>
<evidence type="ECO:0000313" key="3">
    <source>
        <dbReference type="Proteomes" id="UP000199112"/>
    </source>
</evidence>
<proteinExistence type="predicted"/>
<gene>
    <name evidence="2" type="ORF">SAMN04487967_3674</name>
</gene>
<keyword evidence="3" id="KW-1185">Reference proteome</keyword>
<dbReference type="EMBL" id="FNWL01000006">
    <property type="protein sequence ID" value="SEH18139.1"/>
    <property type="molecule type" value="Genomic_DNA"/>
</dbReference>
<protein>
    <submittedName>
        <fullName evidence="2">Uncharacterized protein</fullName>
    </submittedName>
</protein>
<feature type="transmembrane region" description="Helical" evidence="1">
    <location>
        <begin position="40"/>
        <end position="64"/>
    </location>
</feature>
<keyword evidence="1" id="KW-0472">Membrane</keyword>
<accession>A0A1H6G518</accession>
<keyword evidence="1" id="KW-0812">Transmembrane</keyword>
<organism evidence="2 3">
    <name type="scientific">Natronorubrum sediminis</name>
    <dbReference type="NCBI Taxonomy" id="640943"/>
    <lineage>
        <taxon>Archaea</taxon>
        <taxon>Methanobacteriati</taxon>
        <taxon>Methanobacteriota</taxon>
        <taxon>Stenosarchaea group</taxon>
        <taxon>Halobacteria</taxon>
        <taxon>Halobacteriales</taxon>
        <taxon>Natrialbaceae</taxon>
        <taxon>Natronorubrum</taxon>
    </lineage>
</organism>
<name>A0A1H6G518_9EURY</name>
<evidence type="ECO:0000313" key="2">
    <source>
        <dbReference type="EMBL" id="SEH18139.1"/>
    </source>
</evidence>
<dbReference type="Proteomes" id="UP000199112">
    <property type="component" value="Unassembled WGS sequence"/>
</dbReference>
<evidence type="ECO:0000256" key="1">
    <source>
        <dbReference type="SAM" id="Phobius"/>
    </source>
</evidence>
<keyword evidence="1" id="KW-1133">Transmembrane helix</keyword>
<dbReference type="AlphaFoldDB" id="A0A1H6G518"/>
<reference evidence="3" key="1">
    <citation type="submission" date="2016-10" db="EMBL/GenBank/DDBJ databases">
        <authorList>
            <person name="Varghese N."/>
            <person name="Submissions S."/>
        </authorList>
    </citation>
    <scope>NUCLEOTIDE SEQUENCE [LARGE SCALE GENOMIC DNA]</scope>
    <source>
        <strain evidence="3">CGMCC 1.8981</strain>
    </source>
</reference>